<keyword evidence="2 11" id="KW-0997">Cell inner membrane</keyword>
<dbReference type="PANTHER" id="PTHR30400:SF0">
    <property type="entry name" value="BIOSYNTHETIC PEPTIDOGLYCAN TRANSGLYCOSYLASE"/>
    <property type="match status" value="1"/>
</dbReference>
<protein>
    <recommendedName>
        <fullName evidence="11">Biosynthetic peptidoglycan transglycosylase</fullName>
        <ecNumber evidence="11">2.4.99.28</ecNumber>
    </recommendedName>
    <alternativeName>
        <fullName evidence="11">Glycan polymerase</fullName>
    </alternativeName>
    <alternativeName>
        <fullName evidence="11">Peptidoglycan glycosyltransferase MtgA</fullName>
        <shortName evidence="11">PGT</shortName>
    </alternativeName>
</protein>
<feature type="transmembrane region" description="Helical" evidence="11">
    <location>
        <begin position="38"/>
        <end position="64"/>
    </location>
</feature>
<keyword evidence="5 11" id="KW-0812">Transmembrane</keyword>
<evidence type="ECO:0000256" key="2">
    <source>
        <dbReference type="ARBA" id="ARBA00022519"/>
    </source>
</evidence>
<dbReference type="PANTHER" id="PTHR30400">
    <property type="entry name" value="MONOFUNCTIONAL BIOSYNTHETIC PEPTIDOGLYCAN TRANSGLYCOSYLASE"/>
    <property type="match status" value="1"/>
</dbReference>
<dbReference type="GO" id="GO:0071555">
    <property type="term" value="P:cell wall organization"/>
    <property type="evidence" value="ECO:0007669"/>
    <property type="project" value="UniProtKB-KW"/>
</dbReference>
<dbReference type="GO" id="GO:0016763">
    <property type="term" value="F:pentosyltransferase activity"/>
    <property type="evidence" value="ECO:0007669"/>
    <property type="project" value="InterPro"/>
</dbReference>
<keyword evidence="4 11" id="KW-0808">Transferase</keyword>
<keyword evidence="3 11" id="KW-0328">Glycosyltransferase</keyword>
<keyword evidence="10 11" id="KW-0961">Cell wall biogenesis/degradation</keyword>
<dbReference type="GO" id="GO:0009274">
    <property type="term" value="C:peptidoglycan-based cell wall"/>
    <property type="evidence" value="ECO:0007669"/>
    <property type="project" value="InterPro"/>
</dbReference>
<dbReference type="InterPro" id="IPR011812">
    <property type="entry name" value="Pep_trsgly"/>
</dbReference>
<dbReference type="InterPro" id="IPR036950">
    <property type="entry name" value="PBP_transglycosylase"/>
</dbReference>
<evidence type="ECO:0000256" key="1">
    <source>
        <dbReference type="ARBA" id="ARBA00022475"/>
    </source>
</evidence>
<evidence type="ECO:0000256" key="8">
    <source>
        <dbReference type="ARBA" id="ARBA00022989"/>
    </source>
</evidence>
<evidence type="ECO:0000256" key="10">
    <source>
        <dbReference type="ARBA" id="ARBA00023316"/>
    </source>
</evidence>
<dbReference type="AlphaFoldDB" id="H8GGL2"/>
<evidence type="ECO:0000313" key="13">
    <source>
        <dbReference type="EMBL" id="EIC28808.1"/>
    </source>
</evidence>
<accession>H8GGL2</accession>
<comment type="function">
    <text evidence="11">Peptidoglycan polymerase that catalyzes glycan chain elongation from lipid-linked precursors.</text>
</comment>
<dbReference type="GO" id="GO:0005886">
    <property type="term" value="C:plasma membrane"/>
    <property type="evidence" value="ECO:0007669"/>
    <property type="project" value="UniProtKB-SubCell"/>
</dbReference>
<evidence type="ECO:0000256" key="9">
    <source>
        <dbReference type="ARBA" id="ARBA00023136"/>
    </source>
</evidence>
<dbReference type="GO" id="GO:0008955">
    <property type="term" value="F:peptidoglycan glycosyltransferase activity"/>
    <property type="evidence" value="ECO:0007669"/>
    <property type="project" value="UniProtKB-UniRule"/>
</dbReference>
<evidence type="ECO:0000259" key="12">
    <source>
        <dbReference type="Pfam" id="PF00912"/>
    </source>
</evidence>
<dbReference type="GO" id="GO:0009252">
    <property type="term" value="P:peptidoglycan biosynthetic process"/>
    <property type="evidence" value="ECO:0007669"/>
    <property type="project" value="UniProtKB-UniRule"/>
</dbReference>
<evidence type="ECO:0000256" key="11">
    <source>
        <dbReference type="HAMAP-Rule" id="MF_00766"/>
    </source>
</evidence>
<organism evidence="13 14">
    <name type="scientific">Methylomicrobium album BG8</name>
    <dbReference type="NCBI Taxonomy" id="686340"/>
    <lineage>
        <taxon>Bacteria</taxon>
        <taxon>Pseudomonadati</taxon>
        <taxon>Pseudomonadota</taxon>
        <taxon>Gammaproteobacteria</taxon>
        <taxon>Methylococcales</taxon>
        <taxon>Methylococcaceae</taxon>
        <taxon>Methylomicrobium</taxon>
    </lineage>
</organism>
<dbReference type="STRING" id="686340.Metal_0989"/>
<name>H8GGL2_METAL</name>
<evidence type="ECO:0000256" key="3">
    <source>
        <dbReference type="ARBA" id="ARBA00022676"/>
    </source>
</evidence>
<evidence type="ECO:0000313" key="14">
    <source>
        <dbReference type="Proteomes" id="UP000005090"/>
    </source>
</evidence>
<keyword evidence="7 11" id="KW-0573">Peptidoglycan synthesis</keyword>
<dbReference type="Proteomes" id="UP000005090">
    <property type="component" value="Chromosome"/>
</dbReference>
<dbReference type="InterPro" id="IPR023346">
    <property type="entry name" value="Lysozyme-like_dom_sf"/>
</dbReference>
<proteinExistence type="inferred from homology"/>
<dbReference type="GO" id="GO:0008360">
    <property type="term" value="P:regulation of cell shape"/>
    <property type="evidence" value="ECO:0007669"/>
    <property type="project" value="UniProtKB-KW"/>
</dbReference>
<dbReference type="SUPFAM" id="SSF53955">
    <property type="entry name" value="Lysozyme-like"/>
    <property type="match status" value="1"/>
</dbReference>
<keyword evidence="9 11" id="KW-0472">Membrane</keyword>
<comment type="subcellular location">
    <subcellularLocation>
        <location evidence="11">Cell inner membrane</location>
        <topology evidence="11">Single-pass membrane protein</topology>
    </subcellularLocation>
</comment>
<comment type="similarity">
    <text evidence="11">Belongs to the glycosyltransferase 51 family.</text>
</comment>
<dbReference type="UniPathway" id="UPA00219"/>
<sequence>MRLKFPSLILSASFSLLPLIRKKRRLKTARRPLPLRPILYRFAWQAAGIFIASSVGFCLLFRWLPLPTTAFMLSRYVEDFRYETTFKPIDYRWVGAKKISPAAYQAVIASEDQRFFEHAGFDFREIETAVDNYFDGRRLRGASTISQQVAKNLFLSPSKSFIRKAFEIWFTLLLEACWSKERILTVYLNIAEFGDHLFGVEAASRRYFGIPSARLSRAQAALLAATLPNPLRFKAASPSAYVRARQQWILGQMRHVAYPR</sequence>
<keyword evidence="8 11" id="KW-1133">Transmembrane helix</keyword>
<dbReference type="NCBIfam" id="TIGR02070">
    <property type="entry name" value="mono_pep_trsgly"/>
    <property type="match status" value="1"/>
</dbReference>
<reference evidence="13 14" key="1">
    <citation type="journal article" date="2013" name="Genome Announc.">
        <title>Genome Sequence of the Obligate Gammaproteobacterial Methanotroph Methylomicrobium album Strain BG8.</title>
        <authorList>
            <person name="Kits K.D."/>
            <person name="Kalyuzhnaya M.G."/>
            <person name="Klotz M.G."/>
            <person name="Jetten M.S."/>
            <person name="Op den Camp H.J."/>
            <person name="Vuilleumier S."/>
            <person name="Bringel F."/>
            <person name="Dispirito A.A."/>
            <person name="Murrell J.C."/>
            <person name="Bruce D."/>
            <person name="Cheng J.F."/>
            <person name="Copeland A."/>
            <person name="Goodwin L."/>
            <person name="Hauser L."/>
            <person name="Lajus A."/>
            <person name="Land M.L."/>
            <person name="Lapidus A."/>
            <person name="Lucas S."/>
            <person name="Medigue C."/>
            <person name="Pitluck S."/>
            <person name="Woyke T."/>
            <person name="Zeytun A."/>
            <person name="Stein L.Y."/>
        </authorList>
    </citation>
    <scope>NUCLEOTIDE SEQUENCE [LARGE SCALE GENOMIC DNA]</scope>
    <source>
        <strain evidence="13 14">BG8</strain>
    </source>
</reference>
<dbReference type="eggNOG" id="COG0744">
    <property type="taxonomic scope" value="Bacteria"/>
</dbReference>
<keyword evidence="6 11" id="KW-0133">Cell shape</keyword>
<evidence type="ECO:0000256" key="7">
    <source>
        <dbReference type="ARBA" id="ARBA00022984"/>
    </source>
</evidence>
<dbReference type="Gene3D" id="1.10.3810.10">
    <property type="entry name" value="Biosynthetic peptidoglycan transglycosylase-like"/>
    <property type="match status" value="1"/>
</dbReference>
<comment type="pathway">
    <text evidence="11">Cell wall biogenesis; peptidoglycan biosynthesis.</text>
</comment>
<dbReference type="HAMAP" id="MF_00766">
    <property type="entry name" value="PGT_MtgA"/>
    <property type="match status" value="1"/>
</dbReference>
<keyword evidence="14" id="KW-1185">Reference proteome</keyword>
<gene>
    <name evidence="11" type="primary">mtgA</name>
    <name evidence="13" type="ORF">Metal_0989</name>
</gene>
<comment type="catalytic activity">
    <reaction evidence="11">
        <text>[GlcNAc-(1-&gt;4)-Mur2Ac(oyl-L-Ala-gamma-D-Glu-L-Lys-D-Ala-D-Ala)](n)-di-trans,octa-cis-undecaprenyl diphosphate + beta-D-GlcNAc-(1-&gt;4)-Mur2Ac(oyl-L-Ala-gamma-D-Glu-L-Lys-D-Ala-D-Ala)-di-trans,octa-cis-undecaprenyl diphosphate = [GlcNAc-(1-&gt;4)-Mur2Ac(oyl-L-Ala-gamma-D-Glu-L-Lys-D-Ala-D-Ala)](n+1)-di-trans,octa-cis-undecaprenyl diphosphate + di-trans,octa-cis-undecaprenyl diphosphate + H(+)</text>
        <dbReference type="Rhea" id="RHEA:23708"/>
        <dbReference type="Rhea" id="RHEA-COMP:9602"/>
        <dbReference type="Rhea" id="RHEA-COMP:9603"/>
        <dbReference type="ChEBI" id="CHEBI:15378"/>
        <dbReference type="ChEBI" id="CHEBI:58405"/>
        <dbReference type="ChEBI" id="CHEBI:60033"/>
        <dbReference type="ChEBI" id="CHEBI:78435"/>
        <dbReference type="EC" id="2.4.99.28"/>
    </reaction>
</comment>
<dbReference type="InterPro" id="IPR001264">
    <property type="entry name" value="Glyco_trans_51"/>
</dbReference>
<dbReference type="HOGENOM" id="CLU_006354_1_1_6"/>
<keyword evidence="1 11" id="KW-1003">Cell membrane</keyword>
<feature type="domain" description="Glycosyl transferase family 51" evidence="12">
    <location>
        <begin position="90"/>
        <end position="253"/>
    </location>
</feature>
<evidence type="ECO:0000256" key="6">
    <source>
        <dbReference type="ARBA" id="ARBA00022960"/>
    </source>
</evidence>
<evidence type="ECO:0000256" key="4">
    <source>
        <dbReference type="ARBA" id="ARBA00022679"/>
    </source>
</evidence>
<dbReference type="Pfam" id="PF00912">
    <property type="entry name" value="Transgly"/>
    <property type="match status" value="1"/>
</dbReference>
<evidence type="ECO:0000256" key="5">
    <source>
        <dbReference type="ARBA" id="ARBA00022692"/>
    </source>
</evidence>
<dbReference type="EC" id="2.4.99.28" evidence="11"/>
<dbReference type="EMBL" id="CM001475">
    <property type="protein sequence ID" value="EIC28808.1"/>
    <property type="molecule type" value="Genomic_DNA"/>
</dbReference>